<evidence type="ECO:0000256" key="1">
    <source>
        <dbReference type="ARBA" id="ARBA00004123"/>
    </source>
</evidence>
<reference evidence="11" key="1">
    <citation type="submission" date="2025-08" db="UniProtKB">
        <authorList>
            <consortium name="Ensembl"/>
        </authorList>
    </citation>
    <scope>IDENTIFICATION</scope>
</reference>
<keyword evidence="6" id="KW-0539">Nucleus</keyword>
<dbReference type="PANTHER" id="PTHR11477:SF0">
    <property type="entry name" value="IP08861P-RELATED"/>
    <property type="match status" value="1"/>
</dbReference>
<dbReference type="Pfam" id="PF01096">
    <property type="entry name" value="Zn_ribbon_TFIIS"/>
    <property type="match status" value="1"/>
</dbReference>
<dbReference type="GO" id="GO:0008270">
    <property type="term" value="F:zinc ion binding"/>
    <property type="evidence" value="ECO:0007669"/>
    <property type="project" value="UniProtKB-KW"/>
</dbReference>
<evidence type="ECO:0000256" key="5">
    <source>
        <dbReference type="ARBA" id="ARBA00022833"/>
    </source>
</evidence>
<evidence type="ECO:0000256" key="4">
    <source>
        <dbReference type="ARBA" id="ARBA00022771"/>
    </source>
</evidence>
<evidence type="ECO:0000313" key="12">
    <source>
        <dbReference type="Proteomes" id="UP000694416"/>
    </source>
</evidence>
<feature type="domain" description="TFIIS central" evidence="10">
    <location>
        <begin position="1"/>
        <end position="75"/>
    </location>
</feature>
<evidence type="ECO:0000259" key="10">
    <source>
        <dbReference type="PROSITE" id="PS51321"/>
    </source>
</evidence>
<feature type="domain" description="TFIIS-type" evidence="9">
    <location>
        <begin position="84"/>
        <end position="124"/>
    </location>
</feature>
<reference evidence="11" key="2">
    <citation type="submission" date="2025-09" db="UniProtKB">
        <authorList>
            <consortium name="Ensembl"/>
        </authorList>
    </citation>
    <scope>IDENTIFICATION</scope>
</reference>
<dbReference type="Ensembl" id="ENSPTET00000014737.1">
    <property type="protein sequence ID" value="ENSPTEP00000009692.1"/>
    <property type="gene ID" value="ENSPTEG00000011006.1"/>
</dbReference>
<dbReference type="Gene3D" id="2.20.25.10">
    <property type="match status" value="1"/>
</dbReference>
<evidence type="ECO:0000259" key="9">
    <source>
        <dbReference type="PROSITE" id="PS51133"/>
    </source>
</evidence>
<dbReference type="SUPFAM" id="SSF57783">
    <property type="entry name" value="Zinc beta-ribbon"/>
    <property type="match status" value="1"/>
</dbReference>
<evidence type="ECO:0000256" key="2">
    <source>
        <dbReference type="ARBA" id="ARBA00009647"/>
    </source>
</evidence>
<dbReference type="GO" id="GO:0006351">
    <property type="term" value="P:DNA-templated transcription"/>
    <property type="evidence" value="ECO:0007669"/>
    <property type="project" value="InterPro"/>
</dbReference>
<dbReference type="Pfam" id="PF07500">
    <property type="entry name" value="TFIIS_M"/>
    <property type="match status" value="1"/>
</dbReference>
<dbReference type="InterPro" id="IPR001222">
    <property type="entry name" value="Znf_TFIIS"/>
</dbReference>
<dbReference type="PROSITE" id="PS00466">
    <property type="entry name" value="ZF_TFIIS_1"/>
    <property type="match status" value="1"/>
</dbReference>
<evidence type="ECO:0000313" key="11">
    <source>
        <dbReference type="Ensembl" id="ENSPTEP00000009692.1"/>
    </source>
</evidence>
<evidence type="ECO:0000256" key="8">
    <source>
        <dbReference type="PROSITE-ProRule" id="PRU00472"/>
    </source>
</evidence>
<dbReference type="Gene3D" id="1.10.472.30">
    <property type="entry name" value="Transcription elongation factor S-II, central domain"/>
    <property type="match status" value="1"/>
</dbReference>
<dbReference type="PROSITE" id="PS51321">
    <property type="entry name" value="TFIIS_CENTRAL"/>
    <property type="match status" value="1"/>
</dbReference>
<protein>
    <submittedName>
        <fullName evidence="11">Uncharacterized protein</fullName>
    </submittedName>
</protein>
<dbReference type="FunFam" id="2.20.25.10:FF:000001">
    <property type="entry name" value="Probable Transcription elongation factor S-II"/>
    <property type="match status" value="1"/>
</dbReference>
<sequence>KKMDEYNMQLKSIKFNLCDKKNPTFNEKIYAEYISAKTLANMKSQDMASDEKKKERKKCLQESLLACQSDWDIKNILLKKDRKGEFQCFKCKGYETVYHQLQTRSSDEPMTTFVTCLKCSNRWKF</sequence>
<keyword evidence="5" id="KW-0862">Zinc</keyword>
<dbReference type="PROSITE" id="PS51133">
    <property type="entry name" value="ZF_TFIIS_2"/>
    <property type="match status" value="1"/>
</dbReference>
<dbReference type="SUPFAM" id="SSF46942">
    <property type="entry name" value="Elongation factor TFIIS domain 2"/>
    <property type="match status" value="1"/>
</dbReference>
<comment type="subcellular location">
    <subcellularLocation>
        <location evidence="1">Nucleus</location>
    </subcellularLocation>
</comment>
<dbReference type="Proteomes" id="UP000694416">
    <property type="component" value="Unplaced"/>
</dbReference>
<proteinExistence type="inferred from homology"/>
<keyword evidence="4 8" id="KW-0863">Zinc-finger</keyword>
<dbReference type="InterPro" id="IPR003618">
    <property type="entry name" value="TFIIS_cen_dom"/>
</dbReference>
<dbReference type="InterPro" id="IPR036575">
    <property type="entry name" value="TFIIS_cen_dom_sf"/>
</dbReference>
<organism evidence="11 12">
    <name type="scientific">Piliocolobus tephrosceles</name>
    <name type="common">Ugandan red Colobus</name>
    <dbReference type="NCBI Taxonomy" id="591936"/>
    <lineage>
        <taxon>Eukaryota</taxon>
        <taxon>Metazoa</taxon>
        <taxon>Chordata</taxon>
        <taxon>Craniata</taxon>
        <taxon>Vertebrata</taxon>
        <taxon>Euteleostomi</taxon>
        <taxon>Mammalia</taxon>
        <taxon>Eutheria</taxon>
        <taxon>Euarchontoglires</taxon>
        <taxon>Primates</taxon>
        <taxon>Haplorrhini</taxon>
        <taxon>Catarrhini</taxon>
        <taxon>Cercopithecidae</taxon>
        <taxon>Colobinae</taxon>
        <taxon>Piliocolobus</taxon>
    </lineage>
</organism>
<dbReference type="PANTHER" id="PTHR11477">
    <property type="entry name" value="TRANSCRIPTION FACTOR S-II ZINC FINGER DOMAIN-CONTAINING PROTEIN"/>
    <property type="match status" value="1"/>
</dbReference>
<evidence type="ECO:0000256" key="3">
    <source>
        <dbReference type="ARBA" id="ARBA00022723"/>
    </source>
</evidence>
<evidence type="ECO:0000256" key="6">
    <source>
        <dbReference type="ARBA" id="ARBA00023242"/>
    </source>
</evidence>
<keyword evidence="3" id="KW-0479">Metal-binding</keyword>
<dbReference type="SMART" id="SM00440">
    <property type="entry name" value="ZnF_C2C2"/>
    <property type="match status" value="1"/>
</dbReference>
<dbReference type="GO" id="GO:0005634">
    <property type="term" value="C:nucleus"/>
    <property type="evidence" value="ECO:0007669"/>
    <property type="project" value="UniProtKB-SubCell"/>
</dbReference>
<dbReference type="AlphaFoldDB" id="A0A8C9GS25"/>
<keyword evidence="12" id="KW-1185">Reference proteome</keyword>
<comment type="function">
    <text evidence="7">Necessary for efficient RNA polymerase II transcription elongation past template-encoded arresting sites. The arresting sites in DNA have the property of trapping a certain fraction of elongating RNA polymerases that pass through, resulting in locked ternary complexes. Cleavage of the nascent transcript by S-II allows the resumption of elongation from the new 3'-terminus.</text>
</comment>
<evidence type="ECO:0000256" key="7">
    <source>
        <dbReference type="ARBA" id="ARBA00025408"/>
    </source>
</evidence>
<dbReference type="CDD" id="cd13749">
    <property type="entry name" value="Zn-ribbon_TFIIS"/>
    <property type="match status" value="1"/>
</dbReference>
<comment type="similarity">
    <text evidence="2">Belongs to the TFS-II family.</text>
</comment>
<accession>A0A8C9GS25</accession>
<dbReference type="GO" id="GO:0003676">
    <property type="term" value="F:nucleic acid binding"/>
    <property type="evidence" value="ECO:0007669"/>
    <property type="project" value="InterPro"/>
</dbReference>
<name>A0A8C9GS25_9PRIM</name>